<evidence type="ECO:0000313" key="2">
    <source>
        <dbReference type="EMBL" id="ABU69074.1"/>
    </source>
</evidence>
<dbReference type="InterPro" id="IPR035917">
    <property type="entry name" value="YjbQ-like_sf"/>
</dbReference>
<reference evidence="2 3" key="1">
    <citation type="submission" date="2007-08" db="EMBL/GenBank/DDBJ databases">
        <authorList>
            <consortium name="The Vibrio harveyi Genome Sequencing Project"/>
            <person name="Bassler B."/>
            <person name="Clifton S.W."/>
            <person name="Fulton L."/>
            <person name="Delehaunty K."/>
            <person name="Fronick C."/>
            <person name="Harrison M."/>
            <person name="Markivic C."/>
            <person name="Fulton R."/>
            <person name="Tin-Wollam A.-M."/>
            <person name="Shah N."/>
            <person name="Pepin K."/>
            <person name="Nash W."/>
            <person name="Thiruvilangam P."/>
            <person name="Bhonagiri V."/>
            <person name="Waters C."/>
            <person name="Tu K.C."/>
            <person name="Irgon J."/>
            <person name="Wilson R.K."/>
        </authorList>
    </citation>
    <scope>NUCLEOTIDE SEQUENCE [LARGE SCALE GENOMIC DNA]</scope>
    <source>
        <strain evidence="3">ATCC BAA-1116 / BB120</strain>
    </source>
</reference>
<evidence type="ECO:0008006" key="4">
    <source>
        <dbReference type="Google" id="ProtNLM"/>
    </source>
</evidence>
<proteinExistence type="inferred from homology"/>
<dbReference type="PIRSF" id="PIRSF004681">
    <property type="entry name" value="UCP004681"/>
    <property type="match status" value="1"/>
</dbReference>
<name>A7MSZ1_VIBC1</name>
<dbReference type="PATRIC" id="fig|338187.36.peg.13"/>
<dbReference type="InterPro" id="IPR001602">
    <property type="entry name" value="UPF0047_YjbQ-like"/>
</dbReference>
<dbReference type="EMBL" id="CP000789">
    <property type="protein sequence ID" value="ABU69074.1"/>
    <property type="molecule type" value="Genomic_DNA"/>
</dbReference>
<gene>
    <name evidence="2" type="ordered locus">VIBHAR_00014</name>
</gene>
<comment type="similarity">
    <text evidence="1">Belongs to the UPF0047 family.</text>
</comment>
<protein>
    <recommendedName>
        <fullName evidence="4">YjbQ family protein</fullName>
    </recommendedName>
</protein>
<evidence type="ECO:0000256" key="1">
    <source>
        <dbReference type="ARBA" id="ARBA00005534"/>
    </source>
</evidence>
<dbReference type="Gene3D" id="2.60.120.460">
    <property type="entry name" value="YjbQ-like"/>
    <property type="match status" value="1"/>
</dbReference>
<accession>A7MSZ1</accession>
<dbReference type="PANTHER" id="PTHR30615">
    <property type="entry name" value="UNCHARACTERIZED PROTEIN YJBQ-RELATED"/>
    <property type="match status" value="1"/>
</dbReference>
<evidence type="ECO:0000313" key="3">
    <source>
        <dbReference type="Proteomes" id="UP000008152"/>
    </source>
</evidence>
<dbReference type="SUPFAM" id="SSF111038">
    <property type="entry name" value="YjbQ-like"/>
    <property type="match status" value="1"/>
</dbReference>
<dbReference type="AlphaFoldDB" id="A7MSZ1"/>
<organism evidence="2 3">
    <name type="scientific">Vibrio campbellii (strain ATCC BAA-1116)</name>
    <dbReference type="NCBI Taxonomy" id="2902295"/>
    <lineage>
        <taxon>Bacteria</taxon>
        <taxon>Pseudomonadati</taxon>
        <taxon>Pseudomonadota</taxon>
        <taxon>Gammaproteobacteria</taxon>
        <taxon>Vibrionales</taxon>
        <taxon>Vibrionaceae</taxon>
        <taxon>Vibrio</taxon>
    </lineage>
</organism>
<dbReference type="PANTHER" id="PTHR30615:SF8">
    <property type="entry name" value="UPF0047 PROTEIN C4A8.02C"/>
    <property type="match status" value="1"/>
</dbReference>
<dbReference type="Pfam" id="PF01894">
    <property type="entry name" value="YjbQ"/>
    <property type="match status" value="1"/>
</dbReference>
<dbReference type="Proteomes" id="UP000008152">
    <property type="component" value="Chromosome I"/>
</dbReference>
<dbReference type="PROSITE" id="PS01314">
    <property type="entry name" value="UPF0047"/>
    <property type="match status" value="1"/>
</dbReference>
<dbReference type="KEGG" id="vha:VIBHAR_00014"/>
<sequence length="159" mass="17900">MTGSNWIRIDAKPNFSKGTHMWAQKTLQLKARSRGFHLITDEIEQQLPQIQSLSVGLLHLFIQHTSASLTLNENADPTVRMDMEAHFNKFVPERAPYYQHTYEGDDDMPAHIKASLLGSSVTIPIQNGQLALGTWQGIYLGEHRDYGGSRRIIATINGE</sequence>
<dbReference type="NCBIfam" id="TIGR00149">
    <property type="entry name" value="TIGR00149_YjbQ"/>
    <property type="match status" value="1"/>
</dbReference>